<sequence length="143" mass="14682">MTAPLATTAPDPVDGAGIAAVVAEAERAFGTADPDLLVASIAADVVVVGADGARVHGRPAVLAAARAGFAGPWRGQHARYVLTRAALVGPDVAIAHTDAHATDADGTPRDVGHSMTTLWVLARRDGRWWVVARHDTLVSRPAG</sequence>
<organism evidence="2 3">
    <name type="scientific">Pseudonocardia hydrocarbonoxydans</name>
    <dbReference type="NCBI Taxonomy" id="76726"/>
    <lineage>
        <taxon>Bacteria</taxon>
        <taxon>Bacillati</taxon>
        <taxon>Actinomycetota</taxon>
        <taxon>Actinomycetes</taxon>
        <taxon>Pseudonocardiales</taxon>
        <taxon>Pseudonocardiaceae</taxon>
        <taxon>Pseudonocardia</taxon>
    </lineage>
</organism>
<dbReference type="Pfam" id="PF14534">
    <property type="entry name" value="DUF4440"/>
    <property type="match status" value="1"/>
</dbReference>
<dbReference type="RefSeq" id="WP_141278147.1">
    <property type="nucleotide sequence ID" value="NZ_BAAARZ010000060.1"/>
</dbReference>
<evidence type="ECO:0000259" key="1">
    <source>
        <dbReference type="Pfam" id="PF14534"/>
    </source>
</evidence>
<dbReference type="EMBL" id="BJNG01000015">
    <property type="protein sequence ID" value="GEC19601.1"/>
    <property type="molecule type" value="Genomic_DNA"/>
</dbReference>
<dbReference type="AlphaFoldDB" id="A0A4Y3WMY5"/>
<reference evidence="2 3" key="1">
    <citation type="submission" date="2019-06" db="EMBL/GenBank/DDBJ databases">
        <title>Whole genome shotgun sequence of Pseudonocardia hydrocarbonoxydans NBRC 14498.</title>
        <authorList>
            <person name="Hosoyama A."/>
            <person name="Uohara A."/>
            <person name="Ohji S."/>
            <person name="Ichikawa N."/>
        </authorList>
    </citation>
    <scope>NUCLEOTIDE SEQUENCE [LARGE SCALE GENOMIC DNA]</scope>
    <source>
        <strain evidence="2 3">NBRC 14498</strain>
    </source>
</reference>
<dbReference type="Proteomes" id="UP000320338">
    <property type="component" value="Unassembled WGS sequence"/>
</dbReference>
<dbReference type="OrthoDB" id="582247at2"/>
<keyword evidence="3" id="KW-1185">Reference proteome</keyword>
<dbReference type="Gene3D" id="3.10.450.50">
    <property type="match status" value="1"/>
</dbReference>
<proteinExistence type="predicted"/>
<evidence type="ECO:0000313" key="3">
    <source>
        <dbReference type="Proteomes" id="UP000320338"/>
    </source>
</evidence>
<name>A0A4Y3WMY5_9PSEU</name>
<dbReference type="InterPro" id="IPR027843">
    <property type="entry name" value="DUF4440"/>
</dbReference>
<gene>
    <name evidence="2" type="ORF">PHY01_18840</name>
</gene>
<feature type="domain" description="DUF4440" evidence="1">
    <location>
        <begin position="18"/>
        <end position="130"/>
    </location>
</feature>
<dbReference type="NCBIfam" id="TIGR02246">
    <property type="entry name" value="SgcJ/EcaC family oxidoreductase"/>
    <property type="match status" value="1"/>
</dbReference>
<evidence type="ECO:0000313" key="2">
    <source>
        <dbReference type="EMBL" id="GEC19601.1"/>
    </source>
</evidence>
<dbReference type="SUPFAM" id="SSF54427">
    <property type="entry name" value="NTF2-like"/>
    <property type="match status" value="1"/>
</dbReference>
<comment type="caution">
    <text evidence="2">The sequence shown here is derived from an EMBL/GenBank/DDBJ whole genome shotgun (WGS) entry which is preliminary data.</text>
</comment>
<dbReference type="InterPro" id="IPR032710">
    <property type="entry name" value="NTF2-like_dom_sf"/>
</dbReference>
<accession>A0A4Y3WMY5</accession>
<dbReference type="InterPro" id="IPR011944">
    <property type="entry name" value="Steroid_delta5-4_isomerase"/>
</dbReference>
<protein>
    <recommendedName>
        <fullName evidence="1">DUF4440 domain-containing protein</fullName>
    </recommendedName>
</protein>